<accession>A0A6A4GY93</accession>
<dbReference type="Proteomes" id="UP000799118">
    <property type="component" value="Unassembled WGS sequence"/>
</dbReference>
<reference evidence="1" key="1">
    <citation type="journal article" date="2019" name="Environ. Microbiol.">
        <title>Fungal ecological strategies reflected in gene transcription - a case study of two litter decomposers.</title>
        <authorList>
            <person name="Barbi F."/>
            <person name="Kohler A."/>
            <person name="Barry K."/>
            <person name="Baskaran P."/>
            <person name="Daum C."/>
            <person name="Fauchery L."/>
            <person name="Ihrmark K."/>
            <person name="Kuo A."/>
            <person name="LaButti K."/>
            <person name="Lipzen A."/>
            <person name="Morin E."/>
            <person name="Grigoriev I.V."/>
            <person name="Henrissat B."/>
            <person name="Lindahl B."/>
            <person name="Martin F."/>
        </authorList>
    </citation>
    <scope>NUCLEOTIDE SEQUENCE</scope>
    <source>
        <strain evidence="1">JB14</strain>
    </source>
</reference>
<gene>
    <name evidence="1" type="ORF">BT96DRAFT_925704</name>
</gene>
<dbReference type="EMBL" id="ML769648">
    <property type="protein sequence ID" value="KAE9390721.1"/>
    <property type="molecule type" value="Genomic_DNA"/>
</dbReference>
<evidence type="ECO:0000313" key="2">
    <source>
        <dbReference type="Proteomes" id="UP000799118"/>
    </source>
</evidence>
<sequence length="73" mass="8219">MAFVDFWKSNYYTVQSGLSMDPDQLAFMSGVFCSPRSSLYTEFPYKIQRGDSYADILPPGYILCSVTGNRTSP</sequence>
<dbReference type="AlphaFoldDB" id="A0A6A4GY93"/>
<keyword evidence="2" id="KW-1185">Reference proteome</keyword>
<proteinExistence type="predicted"/>
<name>A0A6A4GY93_9AGAR</name>
<evidence type="ECO:0000313" key="1">
    <source>
        <dbReference type="EMBL" id="KAE9390721.1"/>
    </source>
</evidence>
<protein>
    <submittedName>
        <fullName evidence="1">Uncharacterized protein</fullName>
    </submittedName>
</protein>
<organism evidence="1 2">
    <name type="scientific">Gymnopus androsaceus JB14</name>
    <dbReference type="NCBI Taxonomy" id="1447944"/>
    <lineage>
        <taxon>Eukaryota</taxon>
        <taxon>Fungi</taxon>
        <taxon>Dikarya</taxon>
        <taxon>Basidiomycota</taxon>
        <taxon>Agaricomycotina</taxon>
        <taxon>Agaricomycetes</taxon>
        <taxon>Agaricomycetidae</taxon>
        <taxon>Agaricales</taxon>
        <taxon>Marasmiineae</taxon>
        <taxon>Omphalotaceae</taxon>
        <taxon>Gymnopus</taxon>
    </lineage>
</organism>